<reference evidence="3 4" key="1">
    <citation type="submission" date="2016-06" db="EMBL/GenBank/DDBJ databases">
        <authorList>
            <person name="Kjaerup R.B."/>
            <person name="Dalgaard T.S."/>
            <person name="Juul-Madsen H.R."/>
        </authorList>
    </citation>
    <scope>NUCLEOTIDE SEQUENCE [LARGE SCALE GENOMIC DNA]</scope>
    <source>
        <strain evidence="3 4">1199456.5</strain>
    </source>
</reference>
<evidence type="ECO:0000313" key="3">
    <source>
        <dbReference type="EMBL" id="OBA91505.1"/>
    </source>
</evidence>
<keyword evidence="2" id="KW-0812">Transmembrane</keyword>
<keyword evidence="2" id="KW-1133">Transmembrane helix</keyword>
<gene>
    <name evidence="3" type="ORF">A5642_10540</name>
</gene>
<feature type="transmembrane region" description="Helical" evidence="2">
    <location>
        <begin position="31"/>
        <end position="51"/>
    </location>
</feature>
<dbReference type="AlphaFoldDB" id="A0A1A0N1G9"/>
<feature type="transmembrane region" description="Helical" evidence="2">
    <location>
        <begin position="168"/>
        <end position="191"/>
    </location>
</feature>
<feature type="transmembrane region" description="Helical" evidence="2">
    <location>
        <begin position="128"/>
        <end position="148"/>
    </location>
</feature>
<comment type="caution">
    <text evidence="3">The sequence shown here is derived from an EMBL/GenBank/DDBJ whole genome shotgun (WGS) entry which is preliminary data.</text>
</comment>
<dbReference type="EMBL" id="LZSF01000030">
    <property type="protein sequence ID" value="OBA91505.1"/>
    <property type="molecule type" value="Genomic_DNA"/>
</dbReference>
<feature type="transmembrane region" description="Helical" evidence="2">
    <location>
        <begin position="102"/>
        <end position="121"/>
    </location>
</feature>
<evidence type="ECO:0000313" key="4">
    <source>
        <dbReference type="Proteomes" id="UP000093962"/>
    </source>
</evidence>
<accession>A0A1A0N1G9</accession>
<name>A0A1A0N1G9_MYCMU</name>
<feature type="region of interest" description="Disordered" evidence="1">
    <location>
        <begin position="1"/>
        <end position="20"/>
    </location>
</feature>
<proteinExistence type="predicted"/>
<sequence>MESAPSVAPLAAPASGPARSRSSSSFSASEAIALVLAFCGLAFIAAAFQTWGKVSDFVELGDGSMTLSVEYPGLGEPTRSGRSSDIAFQVFPENVAHNTNPGWIALVLGVLIVVAGVAYYFEWNRKIVALIAAVVGIAGLIVCISYLMDLRGAFGNPAVLVGADFSPGLGLIATTALSVVVTLAGAGAFFYEQRVSPNS</sequence>
<keyword evidence="2" id="KW-0472">Membrane</keyword>
<protein>
    <submittedName>
        <fullName evidence="3">Uncharacterized protein</fullName>
    </submittedName>
</protein>
<evidence type="ECO:0000256" key="2">
    <source>
        <dbReference type="SAM" id="Phobius"/>
    </source>
</evidence>
<organism evidence="3 4">
    <name type="scientific">Mycolicibacterium mucogenicum</name>
    <name type="common">Mycobacterium mucogenicum</name>
    <dbReference type="NCBI Taxonomy" id="56689"/>
    <lineage>
        <taxon>Bacteria</taxon>
        <taxon>Bacillati</taxon>
        <taxon>Actinomycetota</taxon>
        <taxon>Actinomycetes</taxon>
        <taxon>Mycobacteriales</taxon>
        <taxon>Mycobacteriaceae</taxon>
        <taxon>Mycolicibacterium</taxon>
    </lineage>
</organism>
<dbReference type="Proteomes" id="UP000093962">
    <property type="component" value="Unassembled WGS sequence"/>
</dbReference>
<evidence type="ECO:0000256" key="1">
    <source>
        <dbReference type="SAM" id="MobiDB-lite"/>
    </source>
</evidence>